<reference evidence="2" key="1">
    <citation type="submission" date="2023-03" db="EMBL/GenBank/DDBJ databases">
        <title>Massive genome expansion in bonnet fungi (Mycena s.s.) driven by repeated elements and novel gene families across ecological guilds.</title>
        <authorList>
            <consortium name="Lawrence Berkeley National Laboratory"/>
            <person name="Harder C.B."/>
            <person name="Miyauchi S."/>
            <person name="Viragh M."/>
            <person name="Kuo A."/>
            <person name="Thoen E."/>
            <person name="Andreopoulos B."/>
            <person name="Lu D."/>
            <person name="Skrede I."/>
            <person name="Drula E."/>
            <person name="Henrissat B."/>
            <person name="Morin E."/>
            <person name="Kohler A."/>
            <person name="Barry K."/>
            <person name="LaButti K."/>
            <person name="Morin E."/>
            <person name="Salamov A."/>
            <person name="Lipzen A."/>
            <person name="Mereny Z."/>
            <person name="Hegedus B."/>
            <person name="Baldrian P."/>
            <person name="Stursova M."/>
            <person name="Weitz H."/>
            <person name="Taylor A."/>
            <person name="Grigoriev I.V."/>
            <person name="Nagy L.G."/>
            <person name="Martin F."/>
            <person name="Kauserud H."/>
        </authorList>
    </citation>
    <scope>NUCLEOTIDE SEQUENCE</scope>
    <source>
        <strain evidence="2">9144</strain>
    </source>
</reference>
<dbReference type="EMBL" id="JARJCW010000009">
    <property type="protein sequence ID" value="KAJ7220931.1"/>
    <property type="molecule type" value="Genomic_DNA"/>
</dbReference>
<protein>
    <submittedName>
        <fullName evidence="2">Uncharacterized protein</fullName>
    </submittedName>
</protein>
<evidence type="ECO:0000313" key="2">
    <source>
        <dbReference type="EMBL" id="KAJ7220931.1"/>
    </source>
</evidence>
<comment type="caution">
    <text evidence="2">The sequence shown here is derived from an EMBL/GenBank/DDBJ whole genome shotgun (WGS) entry which is preliminary data.</text>
</comment>
<keyword evidence="1" id="KW-0472">Membrane</keyword>
<organism evidence="2 3">
    <name type="scientific">Mycena pura</name>
    <dbReference type="NCBI Taxonomy" id="153505"/>
    <lineage>
        <taxon>Eukaryota</taxon>
        <taxon>Fungi</taxon>
        <taxon>Dikarya</taxon>
        <taxon>Basidiomycota</taxon>
        <taxon>Agaricomycotina</taxon>
        <taxon>Agaricomycetes</taxon>
        <taxon>Agaricomycetidae</taxon>
        <taxon>Agaricales</taxon>
        <taxon>Marasmiineae</taxon>
        <taxon>Mycenaceae</taxon>
        <taxon>Mycena</taxon>
    </lineage>
</organism>
<dbReference type="Proteomes" id="UP001219525">
    <property type="component" value="Unassembled WGS sequence"/>
</dbReference>
<proteinExistence type="predicted"/>
<dbReference type="AlphaFoldDB" id="A0AAD6YK43"/>
<keyword evidence="1" id="KW-0812">Transmembrane</keyword>
<gene>
    <name evidence="2" type="ORF">GGX14DRAFT_676490</name>
</gene>
<accession>A0AAD6YK43</accession>
<sequence>MSDKNSHPLGNVSEYIIPKIYANQSTNIKVTAVRCWDMLKMLKSLFFDGIKNQKTPSAAVFQRNSDEHIFESIGKELNPLSIYHIIELFALSYGKPDTQACQLNDGLHVRLSGKRRHHAALRPSQCWHCACRRPPVARRLTRRRRPPFVPPGRRLPAAALYITKLHYFLALEVAGLAACRPYLLYGTIVLAAIGVRHARQPSPVSKWARHWFPTHDPKAQQAKDGDGSERRAGIGIARGGGGTVCFTGNIFLCFTAALVTLFPLALYQTRIKPVATYTIWS</sequence>
<name>A0AAD6YK43_9AGAR</name>
<feature type="transmembrane region" description="Helical" evidence="1">
    <location>
        <begin position="246"/>
        <end position="267"/>
    </location>
</feature>
<evidence type="ECO:0000256" key="1">
    <source>
        <dbReference type="SAM" id="Phobius"/>
    </source>
</evidence>
<keyword evidence="3" id="KW-1185">Reference proteome</keyword>
<keyword evidence="1" id="KW-1133">Transmembrane helix</keyword>
<evidence type="ECO:0000313" key="3">
    <source>
        <dbReference type="Proteomes" id="UP001219525"/>
    </source>
</evidence>